<accession>A0A090X0I3</accession>
<dbReference type="PANTHER" id="PTHR48098:SF6">
    <property type="entry name" value="FERRI-BACILLIBACTIN ESTERASE BESA"/>
    <property type="match status" value="1"/>
</dbReference>
<dbReference type="RefSeq" id="WP_042499540.1">
    <property type="nucleotide sequence ID" value="NZ_BBNU01000014.1"/>
</dbReference>
<name>A0A090X0I3_9FLAO</name>
<evidence type="ECO:0000256" key="1">
    <source>
        <dbReference type="SAM" id="SignalP"/>
    </source>
</evidence>
<proteinExistence type="predicted"/>
<dbReference type="Pfam" id="PF00756">
    <property type="entry name" value="Esterase"/>
    <property type="match status" value="1"/>
</dbReference>
<evidence type="ECO:0000313" key="3">
    <source>
        <dbReference type="Proteomes" id="UP000029643"/>
    </source>
</evidence>
<dbReference type="AlphaFoldDB" id="A0A090X0I3"/>
<feature type="chain" id="PRO_5001868739" evidence="1">
    <location>
        <begin position="21"/>
        <end position="385"/>
    </location>
</feature>
<dbReference type="InterPro" id="IPR011990">
    <property type="entry name" value="TPR-like_helical_dom_sf"/>
</dbReference>
<dbReference type="STRING" id="221126.SAMN04489722_104217"/>
<dbReference type="InterPro" id="IPR029058">
    <property type="entry name" value="AB_hydrolase_fold"/>
</dbReference>
<evidence type="ECO:0000313" key="2">
    <source>
        <dbReference type="EMBL" id="GAL81229.1"/>
    </source>
</evidence>
<keyword evidence="1" id="KW-0732">Signal</keyword>
<comment type="caution">
    <text evidence="2">The sequence shown here is derived from an EMBL/GenBank/DDBJ whole genome shotgun (WGS) entry which is preliminary data.</text>
</comment>
<dbReference type="SUPFAM" id="SSF53474">
    <property type="entry name" value="alpha/beta-Hydrolases"/>
    <property type="match status" value="1"/>
</dbReference>
<protein>
    <submittedName>
        <fullName evidence="2">Putative esterase</fullName>
    </submittedName>
</protein>
<dbReference type="Proteomes" id="UP000029643">
    <property type="component" value="Unassembled WGS sequence"/>
</dbReference>
<organism evidence="2 3">
    <name type="scientific">Algibacter lectus</name>
    <dbReference type="NCBI Taxonomy" id="221126"/>
    <lineage>
        <taxon>Bacteria</taxon>
        <taxon>Pseudomonadati</taxon>
        <taxon>Bacteroidota</taxon>
        <taxon>Flavobacteriia</taxon>
        <taxon>Flavobacteriales</taxon>
        <taxon>Flavobacteriaceae</taxon>
        <taxon>Algibacter</taxon>
    </lineage>
</organism>
<reference evidence="2 3" key="1">
    <citation type="journal article" date="2014" name="Genome Announc.">
        <title>Draft Genome Sequences of Marine Flavobacterium Algibacter lectus Strains SS8 and NR4.</title>
        <authorList>
            <person name="Takatani N."/>
            <person name="Nakanishi M."/>
            <person name="Meirelles P."/>
            <person name="Mino S."/>
            <person name="Suda W."/>
            <person name="Oshima K."/>
            <person name="Hattori M."/>
            <person name="Ohkuma M."/>
            <person name="Hosokawa M."/>
            <person name="Miyashita K."/>
            <person name="Thompson F.L."/>
            <person name="Niwa A."/>
            <person name="Sawabe T."/>
            <person name="Sawabe T."/>
        </authorList>
    </citation>
    <scope>NUCLEOTIDE SEQUENCE [LARGE SCALE GENOMIC DNA]</scope>
    <source>
        <strain evidence="3">JCM19274</strain>
    </source>
</reference>
<dbReference type="InterPro" id="IPR000801">
    <property type="entry name" value="Esterase-like"/>
</dbReference>
<dbReference type="PANTHER" id="PTHR48098">
    <property type="entry name" value="ENTEROCHELIN ESTERASE-RELATED"/>
    <property type="match status" value="1"/>
</dbReference>
<sequence length="385" mass="44220">MKKLILFVFLFSLTFVNIEAQVKYETFESSKLGETRQIKIQLPPRGYDSNNDKSYPIFIVLDGDYLFEAVAGNVDYYSYWEDMPESIVVGVNQMDTRYDDCLYSEQNSLPVETGAAFFEFIGQELVPYIEKTFRTVNFRVAVGHGLTANLINYYLLKPQPLFQGYIAVSPELAPPGMLDYIPEGLSKAESKIFYYLANTDNDGSSIKKMTNTLNTDIAALDNKNLVYNFDSFEGPSHYSVPTHAIPNAIEKMFHVFQPISKKEYKETILELQISPVLYLQEKYESINQLFGIDKKILINDFKAISAAIEKNELYEYYEDLGKLARKAYPETLLGTYYMARFYEETGEPKKAMRTYQSAYTLKEIAGVTKDEMLEKANLIKEDFGY</sequence>
<dbReference type="Gene3D" id="1.25.40.10">
    <property type="entry name" value="Tetratricopeptide repeat domain"/>
    <property type="match status" value="1"/>
</dbReference>
<feature type="signal peptide" evidence="1">
    <location>
        <begin position="1"/>
        <end position="20"/>
    </location>
</feature>
<gene>
    <name evidence="2" type="ORF">JCM19274_3973</name>
</gene>
<dbReference type="EMBL" id="BBNU01000014">
    <property type="protein sequence ID" value="GAL81229.1"/>
    <property type="molecule type" value="Genomic_DNA"/>
</dbReference>
<dbReference type="InterPro" id="IPR050583">
    <property type="entry name" value="Mycobacterial_A85_antigen"/>
</dbReference>
<dbReference type="Gene3D" id="3.40.50.1820">
    <property type="entry name" value="alpha/beta hydrolase"/>
    <property type="match status" value="1"/>
</dbReference>